<dbReference type="Gene3D" id="3.40.50.150">
    <property type="entry name" value="Vaccinia Virus protein VP39"/>
    <property type="match status" value="1"/>
</dbReference>
<dbReference type="Pfam" id="PF13649">
    <property type="entry name" value="Methyltransf_25"/>
    <property type="match status" value="1"/>
</dbReference>
<organism evidence="2 3">
    <name type="scientific">Actinomadura darangshiensis</name>
    <dbReference type="NCBI Taxonomy" id="705336"/>
    <lineage>
        <taxon>Bacteria</taxon>
        <taxon>Bacillati</taxon>
        <taxon>Actinomycetota</taxon>
        <taxon>Actinomycetes</taxon>
        <taxon>Streptosporangiales</taxon>
        <taxon>Thermomonosporaceae</taxon>
        <taxon>Actinomadura</taxon>
    </lineage>
</organism>
<accession>A0A4R5BGW1</accession>
<dbReference type="AlphaFoldDB" id="A0A4R5BGW1"/>
<dbReference type="SUPFAM" id="SSF53335">
    <property type="entry name" value="S-adenosyl-L-methionine-dependent methyltransferases"/>
    <property type="match status" value="1"/>
</dbReference>
<dbReference type="OrthoDB" id="3471769at2"/>
<dbReference type="GO" id="GO:0032259">
    <property type="term" value="P:methylation"/>
    <property type="evidence" value="ECO:0007669"/>
    <property type="project" value="UniProtKB-KW"/>
</dbReference>
<protein>
    <submittedName>
        <fullName evidence="2">Class I SAM-dependent methyltransferase</fullName>
    </submittedName>
</protein>
<feature type="domain" description="Methyltransferase" evidence="1">
    <location>
        <begin position="48"/>
        <end position="119"/>
    </location>
</feature>
<dbReference type="InterPro" id="IPR041698">
    <property type="entry name" value="Methyltransf_25"/>
</dbReference>
<name>A0A4R5BGW1_9ACTN</name>
<dbReference type="RefSeq" id="WP_132196404.1">
    <property type="nucleotide sequence ID" value="NZ_SMKY01000033.1"/>
</dbReference>
<gene>
    <name evidence="2" type="ORF">E1293_10500</name>
</gene>
<dbReference type="GO" id="GO:0008168">
    <property type="term" value="F:methyltransferase activity"/>
    <property type="evidence" value="ECO:0007669"/>
    <property type="project" value="UniProtKB-KW"/>
</dbReference>
<dbReference type="CDD" id="cd02440">
    <property type="entry name" value="AdoMet_MTases"/>
    <property type="match status" value="1"/>
</dbReference>
<comment type="caution">
    <text evidence="2">The sequence shown here is derived from an EMBL/GenBank/DDBJ whole genome shotgun (WGS) entry which is preliminary data.</text>
</comment>
<dbReference type="InterPro" id="IPR029063">
    <property type="entry name" value="SAM-dependent_MTases_sf"/>
</dbReference>
<proteinExistence type="predicted"/>
<keyword evidence="3" id="KW-1185">Reference proteome</keyword>
<sequence length="194" mass="21040">MEDLPDGLAGHPDRLRWNAKYSDAAAKPPHAHPLAERALSLGFPDGPVLDLASGPSGSALLAAEAGRAVTAVDISEIALDRLSAEARKRGLTPLITTMQADLTDWQPDALGYALILCTGFWDRAVFERAAGAVLPHGLLAWEAFAEEARRDRPHLPAEWCLNPDEPASLLPDDFTVLDETDTNGKRRFLARSER</sequence>
<evidence type="ECO:0000259" key="1">
    <source>
        <dbReference type="Pfam" id="PF13649"/>
    </source>
</evidence>
<keyword evidence="2" id="KW-0489">Methyltransferase</keyword>
<evidence type="ECO:0000313" key="2">
    <source>
        <dbReference type="EMBL" id="TDD85908.1"/>
    </source>
</evidence>
<evidence type="ECO:0000313" key="3">
    <source>
        <dbReference type="Proteomes" id="UP000295578"/>
    </source>
</evidence>
<dbReference type="Proteomes" id="UP000295578">
    <property type="component" value="Unassembled WGS sequence"/>
</dbReference>
<keyword evidence="2" id="KW-0808">Transferase</keyword>
<dbReference type="EMBL" id="SMKY01000033">
    <property type="protein sequence ID" value="TDD85908.1"/>
    <property type="molecule type" value="Genomic_DNA"/>
</dbReference>
<reference evidence="2 3" key="1">
    <citation type="submission" date="2019-03" db="EMBL/GenBank/DDBJ databases">
        <title>Draft genome sequences of novel Actinobacteria.</title>
        <authorList>
            <person name="Sahin N."/>
            <person name="Ay H."/>
            <person name="Saygin H."/>
        </authorList>
    </citation>
    <scope>NUCLEOTIDE SEQUENCE [LARGE SCALE GENOMIC DNA]</scope>
    <source>
        <strain evidence="2 3">DSM 45941</strain>
    </source>
</reference>